<name>A0AAE1WJ39_9LAMI</name>
<accession>A0AAE1WJ39</accession>
<feature type="domain" description="Tf2-1-like SH3-like" evidence="1">
    <location>
        <begin position="17"/>
        <end position="81"/>
    </location>
</feature>
<dbReference type="InterPro" id="IPR056924">
    <property type="entry name" value="SH3_Tf2-1"/>
</dbReference>
<protein>
    <recommendedName>
        <fullName evidence="1">Tf2-1-like SH3-like domain-containing protein</fullName>
    </recommendedName>
</protein>
<evidence type="ECO:0000313" key="3">
    <source>
        <dbReference type="Proteomes" id="UP001289374"/>
    </source>
</evidence>
<dbReference type="Proteomes" id="UP001289374">
    <property type="component" value="Unassembled WGS sequence"/>
</dbReference>
<dbReference type="EMBL" id="JACGWL010000010">
    <property type="protein sequence ID" value="KAK4394126.1"/>
    <property type="molecule type" value="Genomic_DNA"/>
</dbReference>
<reference evidence="2" key="2">
    <citation type="journal article" date="2024" name="Plant">
        <title>Genomic evolution and insights into agronomic trait innovations of Sesamum species.</title>
        <authorList>
            <person name="Miao H."/>
            <person name="Wang L."/>
            <person name="Qu L."/>
            <person name="Liu H."/>
            <person name="Sun Y."/>
            <person name="Le M."/>
            <person name="Wang Q."/>
            <person name="Wei S."/>
            <person name="Zheng Y."/>
            <person name="Lin W."/>
            <person name="Duan Y."/>
            <person name="Cao H."/>
            <person name="Xiong S."/>
            <person name="Wang X."/>
            <person name="Wei L."/>
            <person name="Li C."/>
            <person name="Ma Q."/>
            <person name="Ju M."/>
            <person name="Zhao R."/>
            <person name="Li G."/>
            <person name="Mu C."/>
            <person name="Tian Q."/>
            <person name="Mei H."/>
            <person name="Zhang T."/>
            <person name="Gao T."/>
            <person name="Zhang H."/>
        </authorList>
    </citation>
    <scope>NUCLEOTIDE SEQUENCE</scope>
    <source>
        <strain evidence="2">K16</strain>
    </source>
</reference>
<evidence type="ECO:0000313" key="2">
    <source>
        <dbReference type="EMBL" id="KAK4394126.1"/>
    </source>
</evidence>
<dbReference type="Pfam" id="PF24626">
    <property type="entry name" value="SH3_Tf2-1"/>
    <property type="match status" value="1"/>
</dbReference>
<evidence type="ECO:0000259" key="1">
    <source>
        <dbReference type="Pfam" id="PF24626"/>
    </source>
</evidence>
<organism evidence="2 3">
    <name type="scientific">Sesamum angolense</name>
    <dbReference type="NCBI Taxonomy" id="2727404"/>
    <lineage>
        <taxon>Eukaryota</taxon>
        <taxon>Viridiplantae</taxon>
        <taxon>Streptophyta</taxon>
        <taxon>Embryophyta</taxon>
        <taxon>Tracheophyta</taxon>
        <taxon>Spermatophyta</taxon>
        <taxon>Magnoliopsida</taxon>
        <taxon>eudicotyledons</taxon>
        <taxon>Gunneridae</taxon>
        <taxon>Pentapetalae</taxon>
        <taxon>asterids</taxon>
        <taxon>lamiids</taxon>
        <taxon>Lamiales</taxon>
        <taxon>Pedaliaceae</taxon>
        <taxon>Sesamum</taxon>
    </lineage>
</organism>
<gene>
    <name evidence="2" type="ORF">Sango_1883400</name>
</gene>
<dbReference type="PANTHER" id="PTHR46148:SF52">
    <property type="entry name" value="OS04G0603800 PROTEIN"/>
    <property type="match status" value="1"/>
</dbReference>
<keyword evidence="3" id="KW-1185">Reference proteome</keyword>
<comment type="caution">
    <text evidence="2">The sequence shown here is derived from an EMBL/GenBank/DDBJ whole genome shotgun (WGS) entry which is preliminary data.</text>
</comment>
<dbReference type="PANTHER" id="PTHR46148">
    <property type="entry name" value="CHROMO DOMAIN-CONTAINING PROTEIN"/>
    <property type="match status" value="1"/>
</dbReference>
<sequence length="125" mass="14568">MKVYADKKRVEREFGVGDEVFLKLQPYRQTSISLRRRLKLSAKYFGPYKVSERVGKVAYKLEVPHSSKIHPVFHVSLLKKKIGSNYFPYVNLPKFEDEVFKVYPAAFLARRLIPRNNVGVPQVLI</sequence>
<reference evidence="2" key="1">
    <citation type="submission" date="2020-06" db="EMBL/GenBank/DDBJ databases">
        <authorList>
            <person name="Li T."/>
            <person name="Hu X."/>
            <person name="Zhang T."/>
            <person name="Song X."/>
            <person name="Zhang H."/>
            <person name="Dai N."/>
            <person name="Sheng W."/>
            <person name="Hou X."/>
            <person name="Wei L."/>
        </authorList>
    </citation>
    <scope>NUCLEOTIDE SEQUENCE</scope>
    <source>
        <strain evidence="2">K16</strain>
        <tissue evidence="2">Leaf</tissue>
    </source>
</reference>
<proteinExistence type="predicted"/>
<dbReference type="AlphaFoldDB" id="A0AAE1WJ39"/>